<name>A0ABS6KD81_9FIRM</name>
<organism evidence="3 4">
    <name type="scientific">Diplocloster modestus</name>
    <dbReference type="NCBI Taxonomy" id="2850322"/>
    <lineage>
        <taxon>Bacteria</taxon>
        <taxon>Bacillati</taxon>
        <taxon>Bacillota</taxon>
        <taxon>Clostridia</taxon>
        <taxon>Lachnospirales</taxon>
        <taxon>Lachnospiraceae</taxon>
        <taxon>Diplocloster</taxon>
    </lineage>
</organism>
<reference evidence="3 4" key="1">
    <citation type="submission" date="2021-06" db="EMBL/GenBank/DDBJ databases">
        <title>Description of novel taxa of the family Lachnospiraceae.</title>
        <authorList>
            <person name="Chaplin A.V."/>
            <person name="Sokolova S.R."/>
            <person name="Pikina A.P."/>
            <person name="Korzhanova M."/>
            <person name="Belova V."/>
            <person name="Korostin D."/>
            <person name="Efimov B.A."/>
        </authorList>
    </citation>
    <scope>NUCLEOTIDE SEQUENCE [LARGE SCALE GENOMIC DNA]</scope>
    <source>
        <strain evidence="3 4">ASD4241</strain>
    </source>
</reference>
<evidence type="ECO:0000256" key="1">
    <source>
        <dbReference type="SAM" id="MobiDB-lite"/>
    </source>
</evidence>
<proteinExistence type="predicted"/>
<keyword evidence="4" id="KW-1185">Reference proteome</keyword>
<accession>A0ABS6KD81</accession>
<feature type="region of interest" description="Disordered" evidence="1">
    <location>
        <begin position="36"/>
        <end position="70"/>
    </location>
</feature>
<gene>
    <name evidence="3" type="ORF">KTH90_20870</name>
</gene>
<evidence type="ECO:0000313" key="4">
    <source>
        <dbReference type="Proteomes" id="UP001314681"/>
    </source>
</evidence>
<feature type="signal peptide" evidence="2">
    <location>
        <begin position="1"/>
        <end position="21"/>
    </location>
</feature>
<sequence>MKRWFSLLLAAALLFSLSGCGLKEAVQSKTREVLEARGAEKSAVSEDGITEKSHTGTTPSGQPRPLAPLPEGASYEERLEYEWQNAPNEGYVWTITIKDTDEIDAMGLCTATYNVNLSASHVGKDMFGPYFGEFGFDYSADMGGLSALLTAQGGSVDYDTDGWFQNDRFLFELSPYEKDEEEMMEAIVNGGSEYEEMSSEEKAMMEALLGQVYDLDNEEPFEKNSEAAAMWWAFDMPMTDGDMSGYFQMNGILGGIVDGKSEIDSAGKNVVADVRVAFGLYDLSSGAMLYKFDERYSESDTFENPIPYTLKVYPDNNVVMTLYSSQGGPVTTKCYGTIDKVPVEQTTVVKP</sequence>
<dbReference type="PROSITE" id="PS51257">
    <property type="entry name" value="PROKAR_LIPOPROTEIN"/>
    <property type="match status" value="1"/>
</dbReference>
<comment type="caution">
    <text evidence="3">The sequence shown here is derived from an EMBL/GenBank/DDBJ whole genome shotgun (WGS) entry which is preliminary data.</text>
</comment>
<dbReference type="Proteomes" id="UP001314681">
    <property type="component" value="Unassembled WGS sequence"/>
</dbReference>
<feature type="chain" id="PRO_5045762448" evidence="2">
    <location>
        <begin position="22"/>
        <end position="351"/>
    </location>
</feature>
<evidence type="ECO:0000313" key="3">
    <source>
        <dbReference type="EMBL" id="MBU9728456.1"/>
    </source>
</evidence>
<keyword evidence="2" id="KW-0732">Signal</keyword>
<evidence type="ECO:0000256" key="2">
    <source>
        <dbReference type="SAM" id="SignalP"/>
    </source>
</evidence>
<protein>
    <submittedName>
        <fullName evidence="3">Uncharacterized protein</fullName>
    </submittedName>
</protein>
<dbReference type="EMBL" id="JAHQCX010000019">
    <property type="protein sequence ID" value="MBU9728456.1"/>
    <property type="molecule type" value="Genomic_DNA"/>
</dbReference>
<feature type="compositionally biased region" description="Basic and acidic residues" evidence="1">
    <location>
        <begin position="36"/>
        <end position="54"/>
    </location>
</feature>
<dbReference type="RefSeq" id="WP_158353531.1">
    <property type="nucleotide sequence ID" value="NZ_JAHQCX010000019.1"/>
</dbReference>